<gene>
    <name evidence="1" type="ORF">MENTE1834_LOCUS7353</name>
</gene>
<sequence>MHSYLINFIIFLFIYFLPLFLAKKEIAFLQCIWRHGDRGPSKLPYPGDPYDESFWPRGWNQLTNLGMQQMNELGQFLRQRYVEDWPFLSSSYDPDEVFVQSSDSKRALVSAQALLHGLYPVIDPDDQFDPNLNWLPIAVHSTGANNEARIDFILLKPTSFECPTYEGIKKTTKKELENELKIKYKDLFEFVQINVFNSTMPLTLHQVASLNNLNREASLIAHNLTQPAWVERKWPQYGNWSTLELVTELRRLERINEFNRPEMAYLMGGYLLGDWINRAEKVINSKSPNEAEKAVLYSSHDGTLQALLSLMGQKFDKLVPYASTICMEILKNNDTFHIEMFYRHSGLVQHLNFPDCPLTQCPAEILIKSLRSRAIFERKRLYHLCGSGDAYC</sequence>
<reference evidence="1" key="1">
    <citation type="submission" date="2023-11" db="EMBL/GenBank/DDBJ databases">
        <authorList>
            <person name="Poullet M."/>
        </authorList>
    </citation>
    <scope>NUCLEOTIDE SEQUENCE</scope>
    <source>
        <strain evidence="1">E1834</strain>
    </source>
</reference>
<name>A0ACB0Y406_MELEN</name>
<protein>
    <submittedName>
        <fullName evidence="1">Uncharacterized protein</fullName>
    </submittedName>
</protein>
<evidence type="ECO:0000313" key="2">
    <source>
        <dbReference type="Proteomes" id="UP001497535"/>
    </source>
</evidence>
<dbReference type="EMBL" id="CAVMJV010000005">
    <property type="protein sequence ID" value="CAK5030882.1"/>
    <property type="molecule type" value="Genomic_DNA"/>
</dbReference>
<accession>A0ACB0Y406</accession>
<dbReference type="Proteomes" id="UP001497535">
    <property type="component" value="Unassembled WGS sequence"/>
</dbReference>
<comment type="caution">
    <text evidence="1">The sequence shown here is derived from an EMBL/GenBank/DDBJ whole genome shotgun (WGS) entry which is preliminary data.</text>
</comment>
<organism evidence="1 2">
    <name type="scientific">Meloidogyne enterolobii</name>
    <name type="common">Root-knot nematode worm</name>
    <name type="synonym">Meloidogyne mayaguensis</name>
    <dbReference type="NCBI Taxonomy" id="390850"/>
    <lineage>
        <taxon>Eukaryota</taxon>
        <taxon>Metazoa</taxon>
        <taxon>Ecdysozoa</taxon>
        <taxon>Nematoda</taxon>
        <taxon>Chromadorea</taxon>
        <taxon>Rhabditida</taxon>
        <taxon>Tylenchina</taxon>
        <taxon>Tylenchomorpha</taxon>
        <taxon>Tylenchoidea</taxon>
        <taxon>Meloidogynidae</taxon>
        <taxon>Meloidogyninae</taxon>
        <taxon>Meloidogyne</taxon>
    </lineage>
</organism>
<keyword evidence="2" id="KW-1185">Reference proteome</keyword>
<proteinExistence type="predicted"/>
<evidence type="ECO:0000313" key="1">
    <source>
        <dbReference type="EMBL" id="CAK5030882.1"/>
    </source>
</evidence>